<keyword evidence="2" id="KW-1185">Reference proteome</keyword>
<protein>
    <submittedName>
        <fullName evidence="1">Peptidyl-tRNA hydrolase</fullName>
    </submittedName>
</protein>
<dbReference type="GO" id="GO:0016787">
    <property type="term" value="F:hydrolase activity"/>
    <property type="evidence" value="ECO:0007669"/>
    <property type="project" value="UniProtKB-KW"/>
</dbReference>
<accession>A0A5A7P2J7</accession>
<dbReference type="AlphaFoldDB" id="A0A5A7P2J7"/>
<evidence type="ECO:0000313" key="1">
    <source>
        <dbReference type="EMBL" id="GER26807.1"/>
    </source>
</evidence>
<dbReference type="Proteomes" id="UP000325081">
    <property type="component" value="Unassembled WGS sequence"/>
</dbReference>
<organism evidence="1 2">
    <name type="scientific">Striga asiatica</name>
    <name type="common">Asiatic witchweed</name>
    <name type="synonym">Buchnera asiatica</name>
    <dbReference type="NCBI Taxonomy" id="4170"/>
    <lineage>
        <taxon>Eukaryota</taxon>
        <taxon>Viridiplantae</taxon>
        <taxon>Streptophyta</taxon>
        <taxon>Embryophyta</taxon>
        <taxon>Tracheophyta</taxon>
        <taxon>Spermatophyta</taxon>
        <taxon>Magnoliopsida</taxon>
        <taxon>eudicotyledons</taxon>
        <taxon>Gunneridae</taxon>
        <taxon>Pentapetalae</taxon>
        <taxon>asterids</taxon>
        <taxon>lamiids</taxon>
        <taxon>Lamiales</taxon>
        <taxon>Orobanchaceae</taxon>
        <taxon>Buchnereae</taxon>
        <taxon>Striga</taxon>
    </lineage>
</organism>
<dbReference type="EMBL" id="BKCP01001225">
    <property type="protein sequence ID" value="GER26807.1"/>
    <property type="molecule type" value="Genomic_DNA"/>
</dbReference>
<sequence length="128" mass="14334">MYFSIDRESGCYSCAKRSLQSAGCCSHHNQPLTLTLVLVMGNNGGLQLRTAAANWWTLSLWIPVQQTILFLKQKTRTAGGTANWTSWLYPSFKNKRRPSDSALALKPTPTILRNLKNLASMSARKLFD</sequence>
<evidence type="ECO:0000313" key="2">
    <source>
        <dbReference type="Proteomes" id="UP000325081"/>
    </source>
</evidence>
<proteinExistence type="predicted"/>
<reference evidence="2" key="1">
    <citation type="journal article" date="2019" name="Curr. Biol.">
        <title>Genome Sequence of Striga asiatica Provides Insight into the Evolution of Plant Parasitism.</title>
        <authorList>
            <person name="Yoshida S."/>
            <person name="Kim S."/>
            <person name="Wafula E.K."/>
            <person name="Tanskanen J."/>
            <person name="Kim Y.M."/>
            <person name="Honaas L."/>
            <person name="Yang Z."/>
            <person name="Spallek T."/>
            <person name="Conn C.E."/>
            <person name="Ichihashi Y."/>
            <person name="Cheong K."/>
            <person name="Cui S."/>
            <person name="Der J.P."/>
            <person name="Gundlach H."/>
            <person name="Jiao Y."/>
            <person name="Hori C."/>
            <person name="Ishida J.K."/>
            <person name="Kasahara H."/>
            <person name="Kiba T."/>
            <person name="Kim M.S."/>
            <person name="Koo N."/>
            <person name="Laohavisit A."/>
            <person name="Lee Y.H."/>
            <person name="Lumba S."/>
            <person name="McCourt P."/>
            <person name="Mortimer J.C."/>
            <person name="Mutuku J.M."/>
            <person name="Nomura T."/>
            <person name="Sasaki-Sekimoto Y."/>
            <person name="Seto Y."/>
            <person name="Wang Y."/>
            <person name="Wakatake T."/>
            <person name="Sakakibara H."/>
            <person name="Demura T."/>
            <person name="Yamaguchi S."/>
            <person name="Yoneyama K."/>
            <person name="Manabe R.I."/>
            <person name="Nelson D.C."/>
            <person name="Schulman A.H."/>
            <person name="Timko M.P."/>
            <person name="dePamphilis C.W."/>
            <person name="Choi D."/>
            <person name="Shirasu K."/>
        </authorList>
    </citation>
    <scope>NUCLEOTIDE SEQUENCE [LARGE SCALE GENOMIC DNA]</scope>
    <source>
        <strain evidence="2">cv. UVA1</strain>
    </source>
</reference>
<name>A0A5A7P2J7_STRAF</name>
<comment type="caution">
    <text evidence="1">The sequence shown here is derived from an EMBL/GenBank/DDBJ whole genome shotgun (WGS) entry which is preliminary data.</text>
</comment>
<gene>
    <name evidence="1" type="ORF">STAS_02480</name>
</gene>
<keyword evidence="1" id="KW-0378">Hydrolase</keyword>